<accession>A0ABN8IAD9</accession>
<dbReference type="Proteomes" id="UP000837857">
    <property type="component" value="Chromosome 17"/>
</dbReference>
<keyword evidence="2" id="KW-1185">Reference proteome</keyword>
<evidence type="ECO:0000313" key="1">
    <source>
        <dbReference type="EMBL" id="CAH2047408.1"/>
    </source>
</evidence>
<sequence>MIEVVEVNEKFFSEIPTLTTLSLNSSPAIAETLFQENKTLAGEQLFTTLVNIDRSSIIATRYLQLNINTLRTSNKGTNP</sequence>
<dbReference type="EMBL" id="OW152829">
    <property type="protein sequence ID" value="CAH2047408.1"/>
    <property type="molecule type" value="Genomic_DNA"/>
</dbReference>
<proteinExistence type="predicted"/>
<gene>
    <name evidence="1" type="ORF">IPOD504_LOCUS5763</name>
</gene>
<protein>
    <submittedName>
        <fullName evidence="1">Uncharacterized protein</fullName>
    </submittedName>
</protein>
<reference evidence="1" key="1">
    <citation type="submission" date="2022-03" db="EMBL/GenBank/DDBJ databases">
        <authorList>
            <person name="Martin H S."/>
        </authorList>
    </citation>
    <scope>NUCLEOTIDE SEQUENCE</scope>
</reference>
<evidence type="ECO:0000313" key="2">
    <source>
        <dbReference type="Proteomes" id="UP000837857"/>
    </source>
</evidence>
<name>A0ABN8IAD9_9NEOP</name>
<organism evidence="1 2">
    <name type="scientific">Iphiclides podalirius</name>
    <name type="common">scarce swallowtail</name>
    <dbReference type="NCBI Taxonomy" id="110791"/>
    <lineage>
        <taxon>Eukaryota</taxon>
        <taxon>Metazoa</taxon>
        <taxon>Ecdysozoa</taxon>
        <taxon>Arthropoda</taxon>
        <taxon>Hexapoda</taxon>
        <taxon>Insecta</taxon>
        <taxon>Pterygota</taxon>
        <taxon>Neoptera</taxon>
        <taxon>Endopterygota</taxon>
        <taxon>Lepidoptera</taxon>
        <taxon>Glossata</taxon>
        <taxon>Ditrysia</taxon>
        <taxon>Papilionoidea</taxon>
        <taxon>Papilionidae</taxon>
        <taxon>Papilioninae</taxon>
        <taxon>Iphiclides</taxon>
    </lineage>
</organism>
<feature type="non-terminal residue" evidence="1">
    <location>
        <position position="79"/>
    </location>
</feature>